<evidence type="ECO:0000259" key="11">
    <source>
        <dbReference type="PROSITE" id="PS50109"/>
    </source>
</evidence>
<keyword evidence="6" id="KW-0808">Transferase</keyword>
<evidence type="ECO:0000256" key="2">
    <source>
        <dbReference type="ARBA" id="ARBA00004651"/>
    </source>
</evidence>
<organism evidence="12">
    <name type="scientific">Alsobacter sp. KACC 23698</name>
    <dbReference type="NCBI Taxonomy" id="3149229"/>
    <lineage>
        <taxon>Bacteria</taxon>
        <taxon>Pseudomonadati</taxon>
        <taxon>Pseudomonadota</taxon>
        <taxon>Alphaproteobacteria</taxon>
        <taxon>Hyphomicrobiales</taxon>
        <taxon>Alsobacteraceae</taxon>
        <taxon>Alsobacter</taxon>
    </lineage>
</organism>
<keyword evidence="5" id="KW-0597">Phosphoprotein</keyword>
<dbReference type="SMART" id="SM00388">
    <property type="entry name" value="HisKA"/>
    <property type="match status" value="1"/>
</dbReference>
<proteinExistence type="predicted"/>
<dbReference type="InterPro" id="IPR047770">
    <property type="entry name" value="RegB"/>
</dbReference>
<feature type="transmembrane region" description="Helical" evidence="10">
    <location>
        <begin position="161"/>
        <end position="183"/>
    </location>
</feature>
<dbReference type="PANTHER" id="PTHR44936">
    <property type="entry name" value="SENSOR PROTEIN CREC"/>
    <property type="match status" value="1"/>
</dbReference>
<dbReference type="InterPro" id="IPR050980">
    <property type="entry name" value="2C_sensor_his_kinase"/>
</dbReference>
<dbReference type="InterPro" id="IPR036890">
    <property type="entry name" value="HATPase_C_sf"/>
</dbReference>
<feature type="transmembrane region" description="Helical" evidence="10">
    <location>
        <begin position="53"/>
        <end position="70"/>
    </location>
</feature>
<dbReference type="Pfam" id="PF25323">
    <property type="entry name" value="6TM_PilS"/>
    <property type="match status" value="1"/>
</dbReference>
<accession>A0AAU7JNP8</accession>
<keyword evidence="7" id="KW-0547">Nucleotide-binding</keyword>
<evidence type="ECO:0000256" key="1">
    <source>
        <dbReference type="ARBA" id="ARBA00000085"/>
    </source>
</evidence>
<dbReference type="RefSeq" id="WP_406858724.1">
    <property type="nucleotide sequence ID" value="NZ_CP157484.1"/>
</dbReference>
<keyword evidence="8 12" id="KW-0418">Kinase</keyword>
<dbReference type="NCBIfam" id="NF033792">
    <property type="entry name" value="ActS_PrrB_HisK"/>
    <property type="match status" value="1"/>
</dbReference>
<keyword evidence="10" id="KW-0472">Membrane</keyword>
<evidence type="ECO:0000256" key="7">
    <source>
        <dbReference type="ARBA" id="ARBA00022741"/>
    </source>
</evidence>
<name>A0AAU7JNP8_9HYPH</name>
<dbReference type="EMBL" id="CP157484">
    <property type="protein sequence ID" value="XBO41891.1"/>
    <property type="molecule type" value="Genomic_DNA"/>
</dbReference>
<keyword evidence="10" id="KW-1133">Transmembrane helix</keyword>
<dbReference type="SUPFAM" id="SSF47384">
    <property type="entry name" value="Homodimeric domain of signal transducing histidine kinase"/>
    <property type="match status" value="1"/>
</dbReference>
<feature type="transmembrane region" description="Helical" evidence="10">
    <location>
        <begin position="131"/>
        <end position="149"/>
    </location>
</feature>
<feature type="transmembrane region" description="Helical" evidence="10">
    <location>
        <begin position="26"/>
        <end position="47"/>
    </location>
</feature>
<evidence type="ECO:0000256" key="6">
    <source>
        <dbReference type="ARBA" id="ARBA00022679"/>
    </source>
</evidence>
<dbReference type="GO" id="GO:0005524">
    <property type="term" value="F:ATP binding"/>
    <property type="evidence" value="ECO:0007669"/>
    <property type="project" value="UniProtKB-KW"/>
</dbReference>
<dbReference type="SMART" id="SM00387">
    <property type="entry name" value="HATPase_c"/>
    <property type="match status" value="1"/>
</dbReference>
<protein>
    <recommendedName>
        <fullName evidence="3">histidine kinase</fullName>
        <ecNumber evidence="3">2.7.13.3</ecNumber>
    </recommendedName>
</protein>
<dbReference type="InterPro" id="IPR003594">
    <property type="entry name" value="HATPase_dom"/>
</dbReference>
<evidence type="ECO:0000256" key="5">
    <source>
        <dbReference type="ARBA" id="ARBA00022553"/>
    </source>
</evidence>
<dbReference type="PROSITE" id="PS50109">
    <property type="entry name" value="HIS_KIN"/>
    <property type="match status" value="1"/>
</dbReference>
<evidence type="ECO:0000313" key="12">
    <source>
        <dbReference type="EMBL" id="XBO41891.1"/>
    </source>
</evidence>
<dbReference type="CDD" id="cd00082">
    <property type="entry name" value="HisKA"/>
    <property type="match status" value="1"/>
</dbReference>
<dbReference type="Gene3D" id="3.30.565.10">
    <property type="entry name" value="Histidine kinase-like ATPase, C-terminal domain"/>
    <property type="match status" value="1"/>
</dbReference>
<dbReference type="InterPro" id="IPR004358">
    <property type="entry name" value="Sig_transdc_His_kin-like_C"/>
</dbReference>
<evidence type="ECO:0000256" key="3">
    <source>
        <dbReference type="ARBA" id="ARBA00012438"/>
    </source>
</evidence>
<dbReference type="SUPFAM" id="SSF55874">
    <property type="entry name" value="ATPase domain of HSP90 chaperone/DNA topoisomerase II/histidine kinase"/>
    <property type="match status" value="1"/>
</dbReference>
<dbReference type="InterPro" id="IPR003661">
    <property type="entry name" value="HisK_dim/P_dom"/>
</dbReference>
<dbReference type="InterPro" id="IPR005467">
    <property type="entry name" value="His_kinase_dom"/>
</dbReference>
<dbReference type="PRINTS" id="PR00344">
    <property type="entry name" value="BCTRLSENSOR"/>
</dbReference>
<sequence length="448" mass="47861">MGDMDFSRSGFERSASRLRLDTLVRLRWLALAGQCVAVGVVAGWLEFPMKTEACLAVIAVSVALNLALRFNYPVSQRLSDGAASALLAYDILQLAALLYLTGGLENPFSMLLLAPVMISAASLAPSRTVTLGVLAITAATVLLFAHDPLPWASDEPLRFPFMYRAGIWSAILLGLVFIGIYAWRVTEEARQLAQALAATELVLAREQHLSQLDGLAAAAAHELGTPLATIALVAKELDLIGPKEGPMAEDIALLREQVERCRGILGKITSLGNDPGPLESMRLSMLVEEIAAPQRPFDVQIDVETRGSGPEPVCRRNPGLLYGLGNLAENAVDFARERVRMTARWDDDSVAVTIRDDGPGFAPDILARVGEPYVTKRGDRGAQGGGGGGMGLGLFIAKTLLERSGATLSMSNALPPQTGAMVTVTWQRLAFERGVAASRPPLDPGFPL</sequence>
<evidence type="ECO:0000256" key="10">
    <source>
        <dbReference type="SAM" id="Phobius"/>
    </source>
</evidence>
<evidence type="ECO:0000256" key="8">
    <source>
        <dbReference type="ARBA" id="ARBA00022777"/>
    </source>
</evidence>
<evidence type="ECO:0000256" key="4">
    <source>
        <dbReference type="ARBA" id="ARBA00022475"/>
    </source>
</evidence>
<gene>
    <name evidence="12" type="ORF">ABEG18_26500</name>
</gene>
<dbReference type="GO" id="GO:0005886">
    <property type="term" value="C:plasma membrane"/>
    <property type="evidence" value="ECO:0007669"/>
    <property type="project" value="UniProtKB-SubCell"/>
</dbReference>
<keyword evidence="4" id="KW-1003">Cell membrane</keyword>
<comment type="catalytic activity">
    <reaction evidence="1">
        <text>ATP + protein L-histidine = ADP + protein N-phospho-L-histidine.</text>
        <dbReference type="EC" id="2.7.13.3"/>
    </reaction>
</comment>
<dbReference type="EC" id="2.7.13.3" evidence="3"/>
<keyword evidence="9" id="KW-0067">ATP-binding</keyword>
<dbReference type="AlphaFoldDB" id="A0AAU7JNP8"/>
<feature type="transmembrane region" description="Helical" evidence="10">
    <location>
        <begin position="107"/>
        <end position="124"/>
    </location>
</feature>
<keyword evidence="10" id="KW-0812">Transmembrane</keyword>
<reference evidence="12" key="1">
    <citation type="submission" date="2024-05" db="EMBL/GenBank/DDBJ databases">
        <authorList>
            <person name="Kim S."/>
            <person name="Heo J."/>
            <person name="Choi H."/>
            <person name="Choi Y."/>
            <person name="Kwon S.-W."/>
            <person name="Kim Y."/>
        </authorList>
    </citation>
    <scope>NUCLEOTIDE SEQUENCE</scope>
    <source>
        <strain evidence="12">KACC 23698</strain>
    </source>
</reference>
<dbReference type="InterPro" id="IPR036097">
    <property type="entry name" value="HisK_dim/P_sf"/>
</dbReference>
<dbReference type="Gene3D" id="1.10.287.130">
    <property type="match status" value="1"/>
</dbReference>
<dbReference type="GO" id="GO:0000155">
    <property type="term" value="F:phosphorelay sensor kinase activity"/>
    <property type="evidence" value="ECO:0007669"/>
    <property type="project" value="InterPro"/>
</dbReference>
<evidence type="ECO:0000256" key="9">
    <source>
        <dbReference type="ARBA" id="ARBA00022840"/>
    </source>
</evidence>
<dbReference type="Pfam" id="PF02518">
    <property type="entry name" value="HATPase_c"/>
    <property type="match status" value="1"/>
</dbReference>
<feature type="domain" description="Histidine kinase" evidence="11">
    <location>
        <begin position="218"/>
        <end position="430"/>
    </location>
</feature>
<feature type="transmembrane region" description="Helical" evidence="10">
    <location>
        <begin position="82"/>
        <end position="101"/>
    </location>
</feature>
<dbReference type="PANTHER" id="PTHR44936:SF10">
    <property type="entry name" value="SENSOR PROTEIN RSTB"/>
    <property type="match status" value="1"/>
</dbReference>
<comment type="subcellular location">
    <subcellularLocation>
        <location evidence="2">Cell membrane</location>
        <topology evidence="2">Multi-pass membrane protein</topology>
    </subcellularLocation>
</comment>